<accession>A0ACB8D5P6</accession>
<evidence type="ECO:0000313" key="2">
    <source>
        <dbReference type="Proteomes" id="UP000821865"/>
    </source>
</evidence>
<protein>
    <submittedName>
        <fullName evidence="1">Uncharacterized protein</fullName>
    </submittedName>
</protein>
<organism evidence="1 2">
    <name type="scientific">Dermacentor silvarum</name>
    <name type="common">Tick</name>
    <dbReference type="NCBI Taxonomy" id="543639"/>
    <lineage>
        <taxon>Eukaryota</taxon>
        <taxon>Metazoa</taxon>
        <taxon>Ecdysozoa</taxon>
        <taxon>Arthropoda</taxon>
        <taxon>Chelicerata</taxon>
        <taxon>Arachnida</taxon>
        <taxon>Acari</taxon>
        <taxon>Parasitiformes</taxon>
        <taxon>Ixodida</taxon>
        <taxon>Ixodoidea</taxon>
        <taxon>Ixodidae</taxon>
        <taxon>Rhipicephalinae</taxon>
        <taxon>Dermacentor</taxon>
    </lineage>
</organism>
<keyword evidence="2" id="KW-1185">Reference proteome</keyword>
<gene>
    <name evidence="1" type="ORF">HPB49_013103</name>
</gene>
<evidence type="ECO:0000313" key="1">
    <source>
        <dbReference type="EMBL" id="KAH7959690.1"/>
    </source>
</evidence>
<reference evidence="1" key="1">
    <citation type="submission" date="2020-05" db="EMBL/GenBank/DDBJ databases">
        <title>Large-scale comparative analyses of tick genomes elucidate their genetic diversity and vector capacities.</title>
        <authorList>
            <person name="Jia N."/>
            <person name="Wang J."/>
            <person name="Shi W."/>
            <person name="Du L."/>
            <person name="Sun Y."/>
            <person name="Zhan W."/>
            <person name="Jiang J."/>
            <person name="Wang Q."/>
            <person name="Zhang B."/>
            <person name="Ji P."/>
            <person name="Sakyi L.B."/>
            <person name="Cui X."/>
            <person name="Yuan T."/>
            <person name="Jiang B."/>
            <person name="Yang W."/>
            <person name="Lam T.T.-Y."/>
            <person name="Chang Q."/>
            <person name="Ding S."/>
            <person name="Wang X."/>
            <person name="Zhu J."/>
            <person name="Ruan X."/>
            <person name="Zhao L."/>
            <person name="Wei J."/>
            <person name="Que T."/>
            <person name="Du C."/>
            <person name="Cheng J."/>
            <person name="Dai P."/>
            <person name="Han X."/>
            <person name="Huang E."/>
            <person name="Gao Y."/>
            <person name="Liu J."/>
            <person name="Shao H."/>
            <person name="Ye R."/>
            <person name="Li L."/>
            <person name="Wei W."/>
            <person name="Wang X."/>
            <person name="Wang C."/>
            <person name="Yang T."/>
            <person name="Huo Q."/>
            <person name="Li W."/>
            <person name="Guo W."/>
            <person name="Chen H."/>
            <person name="Zhou L."/>
            <person name="Ni X."/>
            <person name="Tian J."/>
            <person name="Zhou Y."/>
            <person name="Sheng Y."/>
            <person name="Liu T."/>
            <person name="Pan Y."/>
            <person name="Xia L."/>
            <person name="Li J."/>
            <person name="Zhao F."/>
            <person name="Cao W."/>
        </authorList>
    </citation>
    <scope>NUCLEOTIDE SEQUENCE</scope>
    <source>
        <strain evidence="1">Dsil-2018</strain>
    </source>
</reference>
<dbReference type="EMBL" id="CM023472">
    <property type="protein sequence ID" value="KAH7959690.1"/>
    <property type="molecule type" value="Genomic_DNA"/>
</dbReference>
<dbReference type="Proteomes" id="UP000821865">
    <property type="component" value="Chromosome 3"/>
</dbReference>
<name>A0ACB8D5P6_DERSI</name>
<proteinExistence type="predicted"/>
<comment type="caution">
    <text evidence="1">The sequence shown here is derived from an EMBL/GenBank/DDBJ whole genome shotgun (WGS) entry which is preliminary data.</text>
</comment>
<sequence>MAAPRPNSNAPDHATAVRHKGITLAACFAINFLSSAFYRNAAFFYPSIMETFLVTREQASLPLFVYGGFYHLGGT</sequence>